<dbReference type="Proteomes" id="UP001231189">
    <property type="component" value="Unassembled WGS sequence"/>
</dbReference>
<evidence type="ECO:0000256" key="1">
    <source>
        <dbReference type="SAM" id="MobiDB-lite"/>
    </source>
</evidence>
<feature type="region of interest" description="Disordered" evidence="1">
    <location>
        <begin position="1"/>
        <end position="48"/>
    </location>
</feature>
<sequence length="134" mass="14599">MDRAQENLRPAHAVRVAPVTRTRGHEASRTPLSPPSPRSPHPNRITNPALPSHLLLYRIYHDSATARAGTPNSKPHPATATEMATTGDDHVTAAGEETPLRKPEQAAETTELSAPDGWTKKVRPIFPLAFHLLT</sequence>
<reference evidence="2" key="1">
    <citation type="submission" date="2023-07" db="EMBL/GenBank/DDBJ databases">
        <title>A chromosome-level genome assembly of Lolium multiflorum.</title>
        <authorList>
            <person name="Chen Y."/>
            <person name="Copetti D."/>
            <person name="Kolliker R."/>
            <person name="Studer B."/>
        </authorList>
    </citation>
    <scope>NUCLEOTIDE SEQUENCE</scope>
    <source>
        <strain evidence="2">02402/16</strain>
        <tissue evidence="2">Leaf</tissue>
    </source>
</reference>
<feature type="region of interest" description="Disordered" evidence="1">
    <location>
        <begin position="66"/>
        <end position="115"/>
    </location>
</feature>
<protein>
    <submittedName>
        <fullName evidence="2">Uncharacterized protein</fullName>
    </submittedName>
</protein>
<proteinExistence type="predicted"/>
<gene>
    <name evidence="2" type="ORF">QYE76_063336</name>
</gene>
<name>A0AAD8S4C8_LOLMU</name>
<dbReference type="EMBL" id="JAUUTY010000004">
    <property type="protein sequence ID" value="KAK1645531.1"/>
    <property type="molecule type" value="Genomic_DNA"/>
</dbReference>
<evidence type="ECO:0000313" key="3">
    <source>
        <dbReference type="Proteomes" id="UP001231189"/>
    </source>
</evidence>
<accession>A0AAD8S4C8</accession>
<dbReference type="AlphaFoldDB" id="A0AAD8S4C8"/>
<keyword evidence="3" id="KW-1185">Reference proteome</keyword>
<organism evidence="2 3">
    <name type="scientific">Lolium multiflorum</name>
    <name type="common">Italian ryegrass</name>
    <name type="synonym">Lolium perenne subsp. multiflorum</name>
    <dbReference type="NCBI Taxonomy" id="4521"/>
    <lineage>
        <taxon>Eukaryota</taxon>
        <taxon>Viridiplantae</taxon>
        <taxon>Streptophyta</taxon>
        <taxon>Embryophyta</taxon>
        <taxon>Tracheophyta</taxon>
        <taxon>Spermatophyta</taxon>
        <taxon>Magnoliopsida</taxon>
        <taxon>Liliopsida</taxon>
        <taxon>Poales</taxon>
        <taxon>Poaceae</taxon>
        <taxon>BOP clade</taxon>
        <taxon>Pooideae</taxon>
        <taxon>Poodae</taxon>
        <taxon>Poeae</taxon>
        <taxon>Poeae Chloroplast Group 2 (Poeae type)</taxon>
        <taxon>Loliodinae</taxon>
        <taxon>Loliinae</taxon>
        <taxon>Lolium</taxon>
    </lineage>
</organism>
<comment type="caution">
    <text evidence="2">The sequence shown here is derived from an EMBL/GenBank/DDBJ whole genome shotgun (WGS) entry which is preliminary data.</text>
</comment>
<evidence type="ECO:0000313" key="2">
    <source>
        <dbReference type="EMBL" id="KAK1645531.1"/>
    </source>
</evidence>